<evidence type="ECO:0000256" key="15">
    <source>
        <dbReference type="ARBA" id="ARBA00048238"/>
    </source>
</evidence>
<dbReference type="AlphaFoldDB" id="A0A6H2H136"/>
<feature type="binding site" evidence="17">
    <location>
        <begin position="503"/>
        <end position="507"/>
    </location>
    <ligand>
        <name>AMP</name>
        <dbReference type="ChEBI" id="CHEBI:456215"/>
    </ligand>
</feature>
<evidence type="ECO:0000256" key="8">
    <source>
        <dbReference type="ARBA" id="ARBA00022857"/>
    </source>
</evidence>
<dbReference type="GO" id="GO:0005524">
    <property type="term" value="F:ATP binding"/>
    <property type="evidence" value="ECO:0007669"/>
    <property type="project" value="UniProtKB-UniRule"/>
</dbReference>
<evidence type="ECO:0000256" key="19">
    <source>
        <dbReference type="PIRNR" id="PIRNR017184"/>
    </source>
</evidence>
<dbReference type="EMBL" id="CP051428">
    <property type="protein sequence ID" value="QJC53403.1"/>
    <property type="molecule type" value="Genomic_DNA"/>
</dbReference>
<evidence type="ECO:0000256" key="7">
    <source>
        <dbReference type="ARBA" id="ARBA00022840"/>
    </source>
</evidence>
<keyword evidence="12 17" id="KW-0456">Lyase</keyword>
<evidence type="ECO:0000313" key="24">
    <source>
        <dbReference type="Proteomes" id="UP000502136"/>
    </source>
</evidence>
<keyword evidence="24" id="KW-1185">Reference proteome</keyword>
<keyword evidence="7 17" id="KW-0067">ATP-binding</keyword>
<feature type="binding site" evidence="17">
    <location>
        <position position="343"/>
    </location>
    <ligand>
        <name>(6S)-NADPHX</name>
        <dbReference type="ChEBI" id="CHEBI:64076"/>
    </ligand>
</feature>
<feature type="binding site" evidence="17">
    <location>
        <position position="414"/>
    </location>
    <ligand>
        <name>(6S)-NADPHX</name>
        <dbReference type="ChEBI" id="CHEBI:64076"/>
    </ligand>
</feature>
<dbReference type="InterPro" id="IPR030677">
    <property type="entry name" value="Nnr"/>
</dbReference>
<dbReference type="InterPro" id="IPR036652">
    <property type="entry name" value="YjeF_N_dom_sf"/>
</dbReference>
<feature type="binding site" evidence="18">
    <location>
        <position position="210"/>
    </location>
    <ligand>
        <name>(6S)-NADPHX</name>
        <dbReference type="ChEBI" id="CHEBI:64076"/>
    </ligand>
</feature>
<comment type="similarity">
    <text evidence="4 19">In the C-terminal section; belongs to the NnrD/CARKD family.</text>
</comment>
<dbReference type="Pfam" id="PF03853">
    <property type="entry name" value="YjeF_N"/>
    <property type="match status" value="1"/>
</dbReference>
<comment type="subunit">
    <text evidence="17">Homotetramer.</text>
</comment>
<dbReference type="CDD" id="cd01171">
    <property type="entry name" value="YXKO-related"/>
    <property type="match status" value="1"/>
</dbReference>
<dbReference type="PROSITE" id="PS51385">
    <property type="entry name" value="YJEF_N"/>
    <property type="match status" value="1"/>
</dbReference>
<dbReference type="InterPro" id="IPR029056">
    <property type="entry name" value="Ribokinase-like"/>
</dbReference>
<comment type="caution">
    <text evidence="18">Lacks conserved residue(s) required for the propagation of feature annotation.</text>
</comment>
<evidence type="ECO:0000256" key="17">
    <source>
        <dbReference type="HAMAP-Rule" id="MF_01965"/>
    </source>
</evidence>
<dbReference type="EC" id="5.1.99.6" evidence="19"/>
<comment type="catalytic activity">
    <reaction evidence="1 18 19">
        <text>(6R)-NADHX = (6S)-NADHX</text>
        <dbReference type="Rhea" id="RHEA:32215"/>
        <dbReference type="ChEBI" id="CHEBI:64074"/>
        <dbReference type="ChEBI" id="CHEBI:64075"/>
        <dbReference type="EC" id="5.1.99.6"/>
    </reaction>
</comment>
<evidence type="ECO:0000256" key="6">
    <source>
        <dbReference type="ARBA" id="ARBA00022741"/>
    </source>
</evidence>
<keyword evidence="6 17" id="KW-0547">Nucleotide-binding</keyword>
<evidence type="ECO:0000259" key="21">
    <source>
        <dbReference type="PROSITE" id="PS51383"/>
    </source>
</evidence>
<keyword evidence="9 18" id="KW-0630">Potassium</keyword>
<comment type="similarity">
    <text evidence="3 19">In the N-terminal section; belongs to the NnrE/AIBP family.</text>
</comment>
<feature type="binding site" evidence="17">
    <location>
        <position position="466"/>
    </location>
    <ligand>
        <name>(6S)-NADPHX</name>
        <dbReference type="ChEBI" id="CHEBI:64076"/>
    </ligand>
</feature>
<dbReference type="PANTHER" id="PTHR12592:SF0">
    <property type="entry name" value="ATP-DEPENDENT (S)-NAD(P)H-HYDRATE DEHYDRATASE"/>
    <property type="match status" value="1"/>
</dbReference>
<dbReference type="NCBIfam" id="TIGR00196">
    <property type="entry name" value="yjeF_cterm"/>
    <property type="match status" value="1"/>
</dbReference>
<evidence type="ECO:0000256" key="18">
    <source>
        <dbReference type="HAMAP-Rule" id="MF_01966"/>
    </source>
</evidence>
<feature type="domain" description="YjeF N-terminal" evidence="22">
    <location>
        <begin position="9"/>
        <end position="267"/>
    </location>
</feature>
<name>A0A6H2H136_9BACL</name>
<feature type="binding site" evidence="18">
    <location>
        <position position="213"/>
    </location>
    <ligand>
        <name>K(+)</name>
        <dbReference type="ChEBI" id="CHEBI:29103"/>
    </ligand>
</feature>
<evidence type="ECO:0000313" key="23">
    <source>
        <dbReference type="EMBL" id="QJC53403.1"/>
    </source>
</evidence>
<evidence type="ECO:0000256" key="2">
    <source>
        <dbReference type="ARBA" id="ARBA00000909"/>
    </source>
</evidence>
<evidence type="ECO:0000256" key="13">
    <source>
        <dbReference type="ARBA" id="ARBA00023268"/>
    </source>
</evidence>
<organism evidence="23 24">
    <name type="scientific">Paenibacillus albicereus</name>
    <dbReference type="NCBI Taxonomy" id="2726185"/>
    <lineage>
        <taxon>Bacteria</taxon>
        <taxon>Bacillati</taxon>
        <taxon>Bacillota</taxon>
        <taxon>Bacilli</taxon>
        <taxon>Bacillales</taxon>
        <taxon>Paenibacillaceae</taxon>
        <taxon>Paenibacillus</taxon>
    </lineage>
</organism>
<feature type="binding site" evidence="17">
    <location>
        <position position="533"/>
    </location>
    <ligand>
        <name>(6S)-NADPHX</name>
        <dbReference type="ChEBI" id="CHEBI:64076"/>
    </ligand>
</feature>
<comment type="cofactor">
    <cofactor evidence="17">
        <name>Mg(2+)</name>
        <dbReference type="ChEBI" id="CHEBI:18420"/>
    </cofactor>
</comment>
<evidence type="ECO:0000256" key="4">
    <source>
        <dbReference type="ARBA" id="ARBA00009524"/>
    </source>
</evidence>
<dbReference type="InterPro" id="IPR004443">
    <property type="entry name" value="YjeF_N_dom"/>
</dbReference>
<dbReference type="PANTHER" id="PTHR12592">
    <property type="entry name" value="ATP-DEPENDENT (S)-NAD(P)H-HYDRATE DEHYDRATASE FAMILY MEMBER"/>
    <property type="match status" value="1"/>
</dbReference>
<evidence type="ECO:0000256" key="9">
    <source>
        <dbReference type="ARBA" id="ARBA00022958"/>
    </source>
</evidence>
<evidence type="ECO:0000259" key="22">
    <source>
        <dbReference type="PROSITE" id="PS51385"/>
    </source>
</evidence>
<comment type="function">
    <text evidence="17">Catalyzes the dehydration of the S-form of NAD(P)HX at the expense of ADP, which is converted to AMP. Together with NAD(P)HX epimerase, which catalyzes the epimerization of the S- and R-forms, the enzyme allows the repair of both epimers of NAD(P)HX, a damaged form of NAD(P)H that is a result of enzymatic or heat-dependent hydration.</text>
</comment>
<dbReference type="PROSITE" id="PS01050">
    <property type="entry name" value="YJEF_C_2"/>
    <property type="match status" value="1"/>
</dbReference>
<keyword evidence="5 18" id="KW-0479">Metal-binding</keyword>
<evidence type="ECO:0000256" key="12">
    <source>
        <dbReference type="ARBA" id="ARBA00023239"/>
    </source>
</evidence>
<dbReference type="EC" id="4.2.1.136" evidence="19"/>
<evidence type="ECO:0000256" key="10">
    <source>
        <dbReference type="ARBA" id="ARBA00023027"/>
    </source>
</evidence>
<evidence type="ECO:0000256" key="11">
    <source>
        <dbReference type="ARBA" id="ARBA00023235"/>
    </source>
</evidence>
<evidence type="ECO:0000256" key="1">
    <source>
        <dbReference type="ARBA" id="ARBA00000013"/>
    </source>
</evidence>
<dbReference type="SUPFAM" id="SSF64153">
    <property type="entry name" value="YjeF N-terminal domain-like"/>
    <property type="match status" value="1"/>
</dbReference>
<dbReference type="HAMAP" id="MF_01965">
    <property type="entry name" value="NADHX_dehydratase"/>
    <property type="match status" value="1"/>
</dbReference>
<dbReference type="NCBIfam" id="TIGR00197">
    <property type="entry name" value="yjeF_nterm"/>
    <property type="match status" value="1"/>
</dbReference>
<gene>
    <name evidence="18" type="primary">nnrE</name>
    <name evidence="17" type="synonym">nnrD</name>
    <name evidence="23" type="ORF">HGI30_18725</name>
</gene>
<dbReference type="Proteomes" id="UP000502136">
    <property type="component" value="Chromosome"/>
</dbReference>
<protein>
    <recommendedName>
        <fullName evidence="19">Bifunctional NAD(P)H-hydrate repair enzyme</fullName>
    </recommendedName>
    <alternativeName>
        <fullName evidence="19">Nicotinamide nucleotide repair protein</fullName>
    </alternativeName>
    <domain>
        <recommendedName>
            <fullName evidence="19">ADP-dependent (S)-NAD(P)H-hydrate dehydratase</fullName>
            <ecNumber evidence="19">4.2.1.136</ecNumber>
        </recommendedName>
        <alternativeName>
            <fullName evidence="19">ADP-dependent NAD(P)HX dehydratase</fullName>
        </alternativeName>
    </domain>
    <domain>
        <recommendedName>
            <fullName evidence="19">NAD(P)H-hydrate epimerase</fullName>
            <ecNumber evidence="19">5.1.99.6</ecNumber>
        </recommendedName>
    </domain>
</protein>
<proteinExistence type="inferred from homology"/>
<feature type="domain" description="YjeF C-terminal" evidence="21">
    <location>
        <begin position="308"/>
        <end position="586"/>
    </location>
</feature>
<feature type="binding site" evidence="17">
    <location>
        <position position="532"/>
    </location>
    <ligand>
        <name>AMP</name>
        <dbReference type="ChEBI" id="CHEBI:456215"/>
    </ligand>
</feature>
<keyword evidence="10 17" id="KW-0520">NAD</keyword>
<comment type="catalytic activity">
    <reaction evidence="2 18 19">
        <text>(6R)-NADPHX = (6S)-NADPHX</text>
        <dbReference type="Rhea" id="RHEA:32227"/>
        <dbReference type="ChEBI" id="CHEBI:64076"/>
        <dbReference type="ChEBI" id="CHEBI:64077"/>
        <dbReference type="EC" id="5.1.99.6"/>
    </reaction>
</comment>
<sequence length="586" mass="59532">MRLASAQEIRKWEQGVMEDGLLTAAALMETAGRALAEAVLRYAGGLPLDGPFMERLLGSSTPTALLLGSSTPTARSDGDGVAASCRPHAGAAQHGTRKPKPWAILVGKGRNGGDGLAAARHLAVAGIEVLAVLAAPPDGLQGEALRQHRLAERAGVRSIHYRPGELDWSRFGGIVDALLGTGSSGSAPREPLASLIREANGSGLPILAADLPSGVDPDTGAAAEPAIRAAATITFGLPKRGLAQHPGAELAGEVLVAPLGIALEPANSTDGDAFEQEGGDTARSSREATSESGSAARPVFLLRPETLRERLSAEPLDRRAADSHKGTYGHVLVAAGTKLMSGAGLLSASAALRAGAGLVTWALPAGVASAAIGLRPELMLAAVPDGGSGDWSDSSPEELAALAEGKDALVLGPGIGRLPGGWLRRLWERLPPRLPLVLDADALNHLAAEDFTAWPRREGGVVLTPHPGEMARLANRPTADVQRDRIGSAMAYADGHGAVVVLKGARTVIAAPLGAAYVNPTGNAGMATGGTGDVLAGIIGSLLAQGRPAIEAAAIGVWRHGAAGDRAAASRPSPASLIAGDVIEHL</sequence>
<dbReference type="GO" id="GO:0110051">
    <property type="term" value="P:metabolite repair"/>
    <property type="evidence" value="ECO:0007669"/>
    <property type="project" value="TreeGrafter"/>
</dbReference>
<keyword evidence="11 18" id="KW-0413">Isomerase</keyword>
<feature type="region of interest" description="Disordered" evidence="20">
    <location>
        <begin position="267"/>
        <end position="297"/>
    </location>
</feature>
<evidence type="ECO:0000256" key="3">
    <source>
        <dbReference type="ARBA" id="ARBA00006001"/>
    </source>
</evidence>
<comment type="similarity">
    <text evidence="18">Belongs to the NnrE/AIBP family.</text>
</comment>
<dbReference type="Gene3D" id="3.40.50.10260">
    <property type="entry name" value="YjeF N-terminal domain"/>
    <property type="match status" value="1"/>
</dbReference>
<dbReference type="Pfam" id="PF01256">
    <property type="entry name" value="Carb_kinase"/>
    <property type="match status" value="1"/>
</dbReference>
<dbReference type="RefSeq" id="WP_168908941.1">
    <property type="nucleotide sequence ID" value="NZ_CP051428.1"/>
</dbReference>
<dbReference type="SUPFAM" id="SSF53613">
    <property type="entry name" value="Ribokinase-like"/>
    <property type="match status" value="1"/>
</dbReference>
<dbReference type="InterPro" id="IPR000631">
    <property type="entry name" value="CARKD"/>
</dbReference>
<accession>A0A6H2H136</accession>
<evidence type="ECO:0000256" key="16">
    <source>
        <dbReference type="ARBA" id="ARBA00049209"/>
    </source>
</evidence>
<comment type="catalytic activity">
    <reaction evidence="16 17 19">
        <text>(6S)-NADPHX + ADP = AMP + phosphate + NADPH + H(+)</text>
        <dbReference type="Rhea" id="RHEA:32235"/>
        <dbReference type="ChEBI" id="CHEBI:15378"/>
        <dbReference type="ChEBI" id="CHEBI:43474"/>
        <dbReference type="ChEBI" id="CHEBI:57783"/>
        <dbReference type="ChEBI" id="CHEBI:64076"/>
        <dbReference type="ChEBI" id="CHEBI:456215"/>
        <dbReference type="ChEBI" id="CHEBI:456216"/>
        <dbReference type="EC" id="4.2.1.136"/>
    </reaction>
</comment>
<reference evidence="23 24" key="1">
    <citation type="submission" date="2020-04" db="EMBL/GenBank/DDBJ databases">
        <title>Novel Paenibacillus strain UniB2 isolated from commercial digestive syrup.</title>
        <authorList>
            <person name="Thorat V."/>
            <person name="Kirdat K."/>
            <person name="Tiwarekar B."/>
            <person name="Yadav A."/>
        </authorList>
    </citation>
    <scope>NUCLEOTIDE SEQUENCE [LARGE SCALE GENOMIC DNA]</scope>
    <source>
        <strain evidence="23 24">UniB2</strain>
    </source>
</reference>
<dbReference type="InterPro" id="IPR017953">
    <property type="entry name" value="Carbohydrate_kinase_pred_CS"/>
</dbReference>
<feature type="binding site" evidence="18">
    <location>
        <position position="176"/>
    </location>
    <ligand>
        <name>K(+)</name>
        <dbReference type="ChEBI" id="CHEBI:29103"/>
    </ligand>
</feature>
<feature type="binding site" evidence="18">
    <location>
        <begin position="110"/>
        <end position="114"/>
    </location>
    <ligand>
        <name>(6S)-NADPHX</name>
        <dbReference type="ChEBI" id="CHEBI:64076"/>
    </ligand>
</feature>
<comment type="cofactor">
    <cofactor evidence="18 19">
        <name>K(+)</name>
        <dbReference type="ChEBI" id="CHEBI:29103"/>
    </cofactor>
    <text evidence="18 19">Binds 1 potassium ion per subunit.</text>
</comment>
<comment type="function">
    <text evidence="18">Catalyzes the epimerization of the S- and R-forms of NAD(P)HX, a damaged form of NAD(P)H that is a result of enzymatic or heat-dependent hydration. This is a prerequisite for the S-specific NAD(P)H-hydrate dehydratase to allow the repair of both epimers of NAD(P)HX.</text>
</comment>
<evidence type="ECO:0000256" key="20">
    <source>
        <dbReference type="SAM" id="MobiDB-lite"/>
    </source>
</evidence>
<dbReference type="HAMAP" id="MF_01966">
    <property type="entry name" value="NADHX_epimerase"/>
    <property type="match status" value="1"/>
</dbReference>
<feature type="binding site" evidence="18">
    <location>
        <position position="111"/>
    </location>
    <ligand>
        <name>K(+)</name>
        <dbReference type="ChEBI" id="CHEBI:29103"/>
    </ligand>
</feature>
<dbReference type="GO" id="GO:0046872">
    <property type="term" value="F:metal ion binding"/>
    <property type="evidence" value="ECO:0007669"/>
    <property type="project" value="UniProtKB-UniRule"/>
</dbReference>
<dbReference type="GO" id="GO:0046496">
    <property type="term" value="P:nicotinamide nucleotide metabolic process"/>
    <property type="evidence" value="ECO:0007669"/>
    <property type="project" value="UniProtKB-UniRule"/>
</dbReference>
<dbReference type="Gene3D" id="3.40.1190.20">
    <property type="match status" value="1"/>
</dbReference>
<keyword evidence="13" id="KW-0511">Multifunctional enzyme</keyword>
<keyword evidence="8 17" id="KW-0521">NADP</keyword>
<comment type="function">
    <text evidence="14 19">Bifunctional enzyme that catalyzes the epimerization of the S- and R-forms of NAD(P)HX and the dehydration of the S-form of NAD(P)HX at the expense of ADP, which is converted to AMP. This allows the repair of both epimers of NAD(P)HX, a damaged form of NAD(P)H that is a result of enzymatic or heat-dependent hydration.</text>
</comment>
<dbReference type="PIRSF" id="PIRSF017184">
    <property type="entry name" value="Nnr"/>
    <property type="match status" value="1"/>
</dbReference>
<comment type="catalytic activity">
    <reaction evidence="15 17 19">
        <text>(6S)-NADHX + ADP = AMP + phosphate + NADH + H(+)</text>
        <dbReference type="Rhea" id="RHEA:32223"/>
        <dbReference type="ChEBI" id="CHEBI:15378"/>
        <dbReference type="ChEBI" id="CHEBI:43474"/>
        <dbReference type="ChEBI" id="CHEBI:57945"/>
        <dbReference type="ChEBI" id="CHEBI:64074"/>
        <dbReference type="ChEBI" id="CHEBI:456215"/>
        <dbReference type="ChEBI" id="CHEBI:456216"/>
        <dbReference type="EC" id="4.2.1.136"/>
    </reaction>
</comment>
<comment type="similarity">
    <text evidence="17">Belongs to the NnrD/CARKD family.</text>
</comment>
<dbReference type="GO" id="GO:0052855">
    <property type="term" value="F:ADP-dependent NAD(P)H-hydrate dehydratase activity"/>
    <property type="evidence" value="ECO:0007669"/>
    <property type="project" value="UniProtKB-UniRule"/>
</dbReference>
<evidence type="ECO:0000256" key="5">
    <source>
        <dbReference type="ARBA" id="ARBA00022723"/>
    </source>
</evidence>
<dbReference type="PROSITE" id="PS51383">
    <property type="entry name" value="YJEF_C_3"/>
    <property type="match status" value="1"/>
</dbReference>
<dbReference type="GO" id="GO:0052856">
    <property type="term" value="F:NAD(P)HX epimerase activity"/>
    <property type="evidence" value="ECO:0007669"/>
    <property type="project" value="UniProtKB-UniRule"/>
</dbReference>
<dbReference type="KEGG" id="palr:HGI30_18725"/>
<evidence type="ECO:0000256" key="14">
    <source>
        <dbReference type="ARBA" id="ARBA00025153"/>
    </source>
</evidence>